<proteinExistence type="predicted"/>
<accession>A0A401PR84</accession>
<evidence type="ECO:0000256" key="1">
    <source>
        <dbReference type="SAM" id="Phobius"/>
    </source>
</evidence>
<evidence type="ECO:0000313" key="2">
    <source>
        <dbReference type="EMBL" id="GCB75646.1"/>
    </source>
</evidence>
<dbReference type="EMBL" id="BFAA01008677">
    <property type="protein sequence ID" value="GCB75646.1"/>
    <property type="molecule type" value="Genomic_DNA"/>
</dbReference>
<keyword evidence="1" id="KW-0812">Transmembrane</keyword>
<gene>
    <name evidence="2" type="ORF">scyTo_0015356</name>
</gene>
<comment type="caution">
    <text evidence="2">The sequence shown here is derived from an EMBL/GenBank/DDBJ whole genome shotgun (WGS) entry which is preliminary data.</text>
</comment>
<dbReference type="AlphaFoldDB" id="A0A401PR84"/>
<feature type="transmembrane region" description="Helical" evidence="1">
    <location>
        <begin position="35"/>
        <end position="57"/>
    </location>
</feature>
<dbReference type="Proteomes" id="UP000288216">
    <property type="component" value="Unassembled WGS sequence"/>
</dbReference>
<keyword evidence="1" id="KW-0472">Membrane</keyword>
<keyword evidence="3" id="KW-1185">Reference proteome</keyword>
<organism evidence="2 3">
    <name type="scientific">Scyliorhinus torazame</name>
    <name type="common">Cloudy catshark</name>
    <name type="synonym">Catulus torazame</name>
    <dbReference type="NCBI Taxonomy" id="75743"/>
    <lineage>
        <taxon>Eukaryota</taxon>
        <taxon>Metazoa</taxon>
        <taxon>Chordata</taxon>
        <taxon>Craniata</taxon>
        <taxon>Vertebrata</taxon>
        <taxon>Chondrichthyes</taxon>
        <taxon>Elasmobranchii</taxon>
        <taxon>Galeomorphii</taxon>
        <taxon>Galeoidea</taxon>
        <taxon>Carcharhiniformes</taxon>
        <taxon>Scyliorhinidae</taxon>
        <taxon>Scyliorhinus</taxon>
    </lineage>
</organism>
<dbReference type="OrthoDB" id="8943878at2759"/>
<reference evidence="2 3" key="1">
    <citation type="journal article" date="2018" name="Nat. Ecol. Evol.">
        <title>Shark genomes provide insights into elasmobranch evolution and the origin of vertebrates.</title>
        <authorList>
            <person name="Hara Y"/>
            <person name="Yamaguchi K"/>
            <person name="Onimaru K"/>
            <person name="Kadota M"/>
            <person name="Koyanagi M"/>
            <person name="Keeley SD"/>
            <person name="Tatsumi K"/>
            <person name="Tanaka K"/>
            <person name="Motone F"/>
            <person name="Kageyama Y"/>
            <person name="Nozu R"/>
            <person name="Adachi N"/>
            <person name="Nishimura O"/>
            <person name="Nakagawa R"/>
            <person name="Tanegashima C"/>
            <person name="Kiyatake I"/>
            <person name="Matsumoto R"/>
            <person name="Murakumo K"/>
            <person name="Nishida K"/>
            <person name="Terakita A"/>
            <person name="Kuratani S"/>
            <person name="Sato K"/>
            <person name="Hyodo S Kuraku.S."/>
        </authorList>
    </citation>
    <scope>NUCLEOTIDE SEQUENCE [LARGE SCALE GENOMIC DNA]</scope>
</reference>
<sequence>MSLSSADILVGFTINETDRHKGLDDAVLGLKIMDLTIASIALCILVVSGIICSLLYHRRRRRLQRARLYETTIKTTSNVKRVKRRQGFGKSSIFTRKQENKHSTKIFFIYQNPTMASSEECIMTI</sequence>
<keyword evidence="1" id="KW-1133">Transmembrane helix</keyword>
<protein>
    <submittedName>
        <fullName evidence="2">Uncharacterized protein</fullName>
    </submittedName>
</protein>
<evidence type="ECO:0000313" key="3">
    <source>
        <dbReference type="Proteomes" id="UP000288216"/>
    </source>
</evidence>
<name>A0A401PR84_SCYTO</name>